<feature type="compositionally biased region" description="Low complexity" evidence="1">
    <location>
        <begin position="93"/>
        <end position="118"/>
    </location>
</feature>
<dbReference type="EMBL" id="BAAAUX010000039">
    <property type="protein sequence ID" value="GAA2819659.1"/>
    <property type="molecule type" value="Genomic_DNA"/>
</dbReference>
<evidence type="ECO:0000313" key="3">
    <source>
        <dbReference type="EMBL" id="GAA2819659.1"/>
    </source>
</evidence>
<reference evidence="3 4" key="1">
    <citation type="journal article" date="2019" name="Int. J. Syst. Evol. Microbiol.">
        <title>The Global Catalogue of Microorganisms (GCM) 10K type strain sequencing project: providing services to taxonomists for standard genome sequencing and annotation.</title>
        <authorList>
            <consortium name="The Broad Institute Genomics Platform"/>
            <consortium name="The Broad Institute Genome Sequencing Center for Infectious Disease"/>
            <person name="Wu L."/>
            <person name="Ma J."/>
        </authorList>
    </citation>
    <scope>NUCLEOTIDE SEQUENCE [LARGE SCALE GENOMIC DNA]</scope>
    <source>
        <strain evidence="3 4">JCM 9383</strain>
    </source>
</reference>
<organism evidence="3 4">
    <name type="scientific">Saccharopolyspora taberi</name>
    <dbReference type="NCBI Taxonomy" id="60895"/>
    <lineage>
        <taxon>Bacteria</taxon>
        <taxon>Bacillati</taxon>
        <taxon>Actinomycetota</taxon>
        <taxon>Actinomycetes</taxon>
        <taxon>Pseudonocardiales</taxon>
        <taxon>Pseudonocardiaceae</taxon>
        <taxon>Saccharopolyspora</taxon>
    </lineage>
</organism>
<evidence type="ECO:0000256" key="2">
    <source>
        <dbReference type="SAM" id="Phobius"/>
    </source>
</evidence>
<sequence length="245" mass="25619">MSYPPQPGQYGPQPGWGQSPQDGSQDFWRNVAAGGGQQPPFPPGPPKKSNTGLIIGLAAGGVGLVLVVVLVLVFTLGGNSDNQAGEEHGGGSPTTSQTRPTTSKTTTSTTSATDIGTGDCVDLHDEGGGRITKESCGNAESDYEIVEVLARADRDGCPKNYSNTYEGTTYCMVLDVKVGDCLTRFNDAEDVLPLKADCADPTTEDQVTKVEPSPAPEGVCLPEEGWYSFEDPALTVCFGDVKRGA</sequence>
<dbReference type="Proteomes" id="UP001500979">
    <property type="component" value="Unassembled WGS sequence"/>
</dbReference>
<gene>
    <name evidence="3" type="ORF">GCM10010470_63700</name>
</gene>
<dbReference type="RefSeq" id="WP_344686083.1">
    <property type="nucleotide sequence ID" value="NZ_BAAAUX010000039.1"/>
</dbReference>
<name>A0ABN3VNR8_9PSEU</name>
<feature type="transmembrane region" description="Helical" evidence="2">
    <location>
        <begin position="53"/>
        <end position="76"/>
    </location>
</feature>
<protein>
    <submittedName>
        <fullName evidence="3">Uncharacterized protein</fullName>
    </submittedName>
</protein>
<keyword evidence="2" id="KW-0472">Membrane</keyword>
<comment type="caution">
    <text evidence="3">The sequence shown here is derived from an EMBL/GenBank/DDBJ whole genome shotgun (WGS) entry which is preliminary data.</text>
</comment>
<feature type="region of interest" description="Disordered" evidence="1">
    <location>
        <begin position="81"/>
        <end position="135"/>
    </location>
</feature>
<feature type="compositionally biased region" description="Basic and acidic residues" evidence="1">
    <location>
        <begin position="121"/>
        <end position="133"/>
    </location>
</feature>
<feature type="region of interest" description="Disordered" evidence="1">
    <location>
        <begin position="1"/>
        <end position="47"/>
    </location>
</feature>
<keyword evidence="2" id="KW-1133">Transmembrane helix</keyword>
<feature type="compositionally biased region" description="Low complexity" evidence="1">
    <location>
        <begin position="8"/>
        <end position="26"/>
    </location>
</feature>
<evidence type="ECO:0000256" key="1">
    <source>
        <dbReference type="SAM" id="MobiDB-lite"/>
    </source>
</evidence>
<proteinExistence type="predicted"/>
<keyword evidence="4" id="KW-1185">Reference proteome</keyword>
<keyword evidence="2" id="KW-0812">Transmembrane</keyword>
<evidence type="ECO:0000313" key="4">
    <source>
        <dbReference type="Proteomes" id="UP001500979"/>
    </source>
</evidence>
<accession>A0ABN3VNR8</accession>